<keyword evidence="8" id="KW-1278">Translocase</keyword>
<name>A0A955RK00_9BACT</name>
<dbReference type="Pfam" id="PF00122">
    <property type="entry name" value="E1-E2_ATPase"/>
    <property type="match status" value="1"/>
</dbReference>
<keyword evidence="3 11" id="KW-1003">Cell membrane</keyword>
<sequence>MSIVKKTYPIIGMHCAACKQLIEKMVRKISGVSKVSVNYASEKMIVEYDPNETTLDEISIAVSSAGSYTLVNNSEGERVLASPPEAKKLKTSSDLPKNSNHNQAAELKQEEYRRLKRKVQIVFIGSLPFWGLMISMLLEWFNPEYMNPLMKLGSITFSTLDYKLNLNHLLQFLISTPLLFWGGRQFFRSAWSAAKVWAANMDTLIVLGTLTAWIFSTYVTFFKSPFHEVFYEATVFIVLFILVGRLLEARAKQQTNQAISKLMAIQAKEATVLRDEKEIKLPIDQVVPGDVVVVRPGEKIPVDGELLNGSTTIDESMVTGESLPVERTTGDTVIGSTINKSGSFTFKATKVGTETMLSQIIKMVEEAQSSEAPIQKLADKISSIFVPIVISISFITFIFWLFVAPQFGLVGNNVTAFEVALYAAVTVLVIACPCALGLATPTAVMVGTGNAARKGILAKNAESLEIANQIDTIVFDKTGTITKGEPEVTDFFVSKDLPELSKLELLQYAYVVEHKSEHPLSNAIEMYSQNFISPSKNNFEVKEFENIEGRGVTATIGAKKIHIGNKTLLEQEGIVITDDFLNQAEKFSKLGKSLVFLTIDKTLHGLFAIADTIKEDSKRAISNLKSLGITTIMLTGDNKITAEFIAQQVEIDKVIADVLPDEKLEAIKALQNKKSSTVIAMVGDGINDAPALAQANIGIAIGTGTDIAIESADIVLVHGNLTKVVEAIEVSRKTLSIIKQNLFWAFGYNIISIPIATGILYPFFGILLSPIIASGAMAFSSVSVVLNSLRLKVFSR</sequence>
<dbReference type="GO" id="GO:0005507">
    <property type="term" value="F:copper ion binding"/>
    <property type="evidence" value="ECO:0007669"/>
    <property type="project" value="TreeGrafter"/>
</dbReference>
<proteinExistence type="inferred from homology"/>
<dbReference type="AlphaFoldDB" id="A0A955RK00"/>
<dbReference type="InterPro" id="IPR006121">
    <property type="entry name" value="HMA_dom"/>
</dbReference>
<dbReference type="InterPro" id="IPR023214">
    <property type="entry name" value="HAD_sf"/>
</dbReference>
<dbReference type="GO" id="GO:0005524">
    <property type="term" value="F:ATP binding"/>
    <property type="evidence" value="ECO:0007669"/>
    <property type="project" value="UniProtKB-UniRule"/>
</dbReference>
<evidence type="ECO:0000259" key="13">
    <source>
        <dbReference type="PROSITE" id="PS50846"/>
    </source>
</evidence>
<dbReference type="PROSITE" id="PS50846">
    <property type="entry name" value="HMA_2"/>
    <property type="match status" value="1"/>
</dbReference>
<feature type="transmembrane region" description="Helical" evidence="11">
    <location>
        <begin position="384"/>
        <end position="407"/>
    </location>
</feature>
<dbReference type="FunFam" id="2.70.150.10:FF:000020">
    <property type="entry name" value="Copper-exporting P-type ATPase A"/>
    <property type="match status" value="1"/>
</dbReference>
<dbReference type="GO" id="GO:0005886">
    <property type="term" value="C:plasma membrane"/>
    <property type="evidence" value="ECO:0007669"/>
    <property type="project" value="UniProtKB-SubCell"/>
</dbReference>
<comment type="caution">
    <text evidence="14">The sequence shown here is derived from an EMBL/GenBank/DDBJ whole genome shotgun (WGS) entry which is preliminary data.</text>
</comment>
<feature type="transmembrane region" description="Helical" evidence="11">
    <location>
        <begin position="767"/>
        <end position="789"/>
    </location>
</feature>
<reference evidence="14" key="2">
    <citation type="journal article" date="2021" name="Microbiome">
        <title>Successional dynamics and alternative stable states in a saline activated sludge microbial community over 9 years.</title>
        <authorList>
            <person name="Wang Y."/>
            <person name="Ye J."/>
            <person name="Ju F."/>
            <person name="Liu L."/>
            <person name="Boyd J.A."/>
            <person name="Deng Y."/>
            <person name="Parks D.H."/>
            <person name="Jiang X."/>
            <person name="Yin X."/>
            <person name="Woodcroft B.J."/>
            <person name="Tyson G.W."/>
            <person name="Hugenholtz P."/>
            <person name="Polz M.F."/>
            <person name="Zhang T."/>
        </authorList>
    </citation>
    <scope>NUCLEOTIDE SEQUENCE</scope>
    <source>
        <strain evidence="14">HKST-UBA11</strain>
    </source>
</reference>
<feature type="transmembrane region" description="Helical" evidence="11">
    <location>
        <begin position="229"/>
        <end position="247"/>
    </location>
</feature>
<feature type="transmembrane region" description="Helical" evidence="11">
    <location>
        <begin position="204"/>
        <end position="223"/>
    </location>
</feature>
<evidence type="ECO:0000256" key="10">
    <source>
        <dbReference type="ARBA" id="ARBA00023136"/>
    </source>
</evidence>
<comment type="subcellular location">
    <subcellularLocation>
        <location evidence="1">Cell membrane</location>
        <topology evidence="1">Multi-pass membrane protein</topology>
    </subcellularLocation>
</comment>
<dbReference type="InterPro" id="IPR008250">
    <property type="entry name" value="ATPase_P-typ_transduc_dom_A_sf"/>
</dbReference>
<dbReference type="Gene3D" id="3.40.1110.10">
    <property type="entry name" value="Calcium-transporting ATPase, cytoplasmic domain N"/>
    <property type="match status" value="1"/>
</dbReference>
<dbReference type="InterPro" id="IPR044492">
    <property type="entry name" value="P_typ_ATPase_HD_dom"/>
</dbReference>
<dbReference type="Proteomes" id="UP000754563">
    <property type="component" value="Unassembled WGS sequence"/>
</dbReference>
<dbReference type="EMBL" id="JAGQLH010000015">
    <property type="protein sequence ID" value="MCA9385359.1"/>
    <property type="molecule type" value="Genomic_DNA"/>
</dbReference>
<feature type="transmembrane region" description="Helical" evidence="11">
    <location>
        <begin position="166"/>
        <end position="183"/>
    </location>
</feature>
<dbReference type="CDD" id="cd00371">
    <property type="entry name" value="HMA"/>
    <property type="match status" value="1"/>
</dbReference>
<dbReference type="GO" id="GO:0043682">
    <property type="term" value="F:P-type divalent copper transporter activity"/>
    <property type="evidence" value="ECO:0007669"/>
    <property type="project" value="TreeGrafter"/>
</dbReference>
<dbReference type="NCBIfam" id="TIGR01525">
    <property type="entry name" value="ATPase-IB_hvy"/>
    <property type="match status" value="1"/>
</dbReference>
<dbReference type="SUPFAM" id="SSF55008">
    <property type="entry name" value="HMA, heavy metal-associated domain"/>
    <property type="match status" value="1"/>
</dbReference>
<keyword evidence="7 11" id="KW-0067">ATP-binding</keyword>
<evidence type="ECO:0000313" key="14">
    <source>
        <dbReference type="EMBL" id="MCA9385359.1"/>
    </source>
</evidence>
<dbReference type="InterPro" id="IPR018303">
    <property type="entry name" value="ATPase_P-typ_P_site"/>
</dbReference>
<accession>A0A955RK00</accession>
<evidence type="ECO:0000256" key="1">
    <source>
        <dbReference type="ARBA" id="ARBA00004651"/>
    </source>
</evidence>
<feature type="domain" description="HMA" evidence="13">
    <location>
        <begin position="4"/>
        <end position="70"/>
    </location>
</feature>
<dbReference type="SFLD" id="SFLDF00027">
    <property type="entry name" value="p-type_atpase"/>
    <property type="match status" value="1"/>
</dbReference>
<keyword evidence="10 11" id="KW-0472">Membrane</keyword>
<dbReference type="NCBIfam" id="TIGR01494">
    <property type="entry name" value="ATPase_P-type"/>
    <property type="match status" value="1"/>
</dbReference>
<evidence type="ECO:0000256" key="4">
    <source>
        <dbReference type="ARBA" id="ARBA00022692"/>
    </source>
</evidence>
<feature type="transmembrane region" description="Helical" evidence="11">
    <location>
        <begin position="419"/>
        <end position="444"/>
    </location>
</feature>
<keyword evidence="6 11" id="KW-0547">Nucleotide-binding</keyword>
<reference evidence="14" key="1">
    <citation type="submission" date="2020-04" db="EMBL/GenBank/DDBJ databases">
        <authorList>
            <person name="Zhang T."/>
        </authorList>
    </citation>
    <scope>NUCLEOTIDE SEQUENCE</scope>
    <source>
        <strain evidence="14">HKST-UBA11</strain>
    </source>
</reference>
<feature type="region of interest" description="Disordered" evidence="12">
    <location>
        <begin position="76"/>
        <end position="103"/>
    </location>
</feature>
<dbReference type="PRINTS" id="PR00119">
    <property type="entry name" value="CATATPASE"/>
</dbReference>
<evidence type="ECO:0000256" key="3">
    <source>
        <dbReference type="ARBA" id="ARBA00022475"/>
    </source>
</evidence>
<evidence type="ECO:0000256" key="6">
    <source>
        <dbReference type="ARBA" id="ARBA00022741"/>
    </source>
</evidence>
<dbReference type="SFLD" id="SFLDS00003">
    <property type="entry name" value="Haloacid_Dehalogenase"/>
    <property type="match status" value="1"/>
</dbReference>
<keyword evidence="4 11" id="KW-0812">Transmembrane</keyword>
<dbReference type="PANTHER" id="PTHR43520">
    <property type="entry name" value="ATP7, ISOFORM B"/>
    <property type="match status" value="1"/>
</dbReference>
<evidence type="ECO:0000313" key="15">
    <source>
        <dbReference type="Proteomes" id="UP000754563"/>
    </source>
</evidence>
<dbReference type="SUPFAM" id="SSF81653">
    <property type="entry name" value="Calcium ATPase, transduction domain A"/>
    <property type="match status" value="1"/>
</dbReference>
<dbReference type="Gene3D" id="3.30.70.100">
    <property type="match status" value="1"/>
</dbReference>
<dbReference type="InterPro" id="IPR027256">
    <property type="entry name" value="P-typ_ATPase_IB"/>
</dbReference>
<dbReference type="SUPFAM" id="SSF81665">
    <property type="entry name" value="Calcium ATPase, transmembrane domain M"/>
    <property type="match status" value="1"/>
</dbReference>
<feature type="transmembrane region" description="Helical" evidence="11">
    <location>
        <begin position="742"/>
        <end position="761"/>
    </location>
</feature>
<evidence type="ECO:0000256" key="9">
    <source>
        <dbReference type="ARBA" id="ARBA00022989"/>
    </source>
</evidence>
<dbReference type="InterPro" id="IPR036412">
    <property type="entry name" value="HAD-like_sf"/>
</dbReference>
<evidence type="ECO:0000256" key="8">
    <source>
        <dbReference type="ARBA" id="ARBA00022967"/>
    </source>
</evidence>
<feature type="compositionally biased region" description="Polar residues" evidence="12">
    <location>
        <begin position="92"/>
        <end position="103"/>
    </location>
</feature>
<dbReference type="InterPro" id="IPR023299">
    <property type="entry name" value="ATPase_P-typ_cyto_dom_N"/>
</dbReference>
<dbReference type="Pfam" id="PF00702">
    <property type="entry name" value="Hydrolase"/>
    <property type="match status" value="1"/>
</dbReference>
<evidence type="ECO:0000256" key="7">
    <source>
        <dbReference type="ARBA" id="ARBA00022840"/>
    </source>
</evidence>
<evidence type="ECO:0000256" key="12">
    <source>
        <dbReference type="SAM" id="MobiDB-lite"/>
    </source>
</evidence>
<dbReference type="InterPro" id="IPR036163">
    <property type="entry name" value="HMA_dom_sf"/>
</dbReference>
<dbReference type="PROSITE" id="PS01047">
    <property type="entry name" value="HMA_1"/>
    <property type="match status" value="1"/>
</dbReference>
<dbReference type="Gene3D" id="3.40.50.1000">
    <property type="entry name" value="HAD superfamily/HAD-like"/>
    <property type="match status" value="1"/>
</dbReference>
<dbReference type="PROSITE" id="PS00154">
    <property type="entry name" value="ATPASE_E1_E2"/>
    <property type="match status" value="1"/>
</dbReference>
<keyword evidence="5 11" id="KW-0479">Metal-binding</keyword>
<gene>
    <name evidence="14" type="ORF">KC717_01785</name>
</gene>
<comment type="similarity">
    <text evidence="2 11">Belongs to the cation transport ATPase (P-type) (TC 3.A.3) family. Type IB subfamily.</text>
</comment>
<feature type="transmembrane region" description="Helical" evidence="11">
    <location>
        <begin position="121"/>
        <end position="141"/>
    </location>
</feature>
<evidence type="ECO:0000256" key="5">
    <source>
        <dbReference type="ARBA" id="ARBA00022723"/>
    </source>
</evidence>
<dbReference type="InterPro" id="IPR017969">
    <property type="entry name" value="Heavy-metal-associated_CS"/>
</dbReference>
<dbReference type="PANTHER" id="PTHR43520:SF8">
    <property type="entry name" value="P-TYPE CU(+) TRANSPORTER"/>
    <property type="match status" value="1"/>
</dbReference>
<keyword evidence="9 11" id="KW-1133">Transmembrane helix</keyword>
<dbReference type="GO" id="GO:0016887">
    <property type="term" value="F:ATP hydrolysis activity"/>
    <property type="evidence" value="ECO:0007669"/>
    <property type="project" value="InterPro"/>
</dbReference>
<protein>
    <submittedName>
        <fullName evidence="14">Copper-translocating P-type ATPase</fullName>
    </submittedName>
</protein>
<dbReference type="SUPFAM" id="SSF56784">
    <property type="entry name" value="HAD-like"/>
    <property type="match status" value="1"/>
</dbReference>
<dbReference type="NCBIfam" id="TIGR01511">
    <property type="entry name" value="ATPase-IB1_Cu"/>
    <property type="match status" value="1"/>
</dbReference>
<dbReference type="InterPro" id="IPR059000">
    <property type="entry name" value="ATPase_P-type_domA"/>
</dbReference>
<evidence type="ECO:0000256" key="11">
    <source>
        <dbReference type="RuleBase" id="RU362081"/>
    </source>
</evidence>
<dbReference type="Gene3D" id="2.70.150.10">
    <property type="entry name" value="Calcium-transporting ATPase, cytoplasmic transduction domain A"/>
    <property type="match status" value="1"/>
</dbReference>
<dbReference type="Pfam" id="PF00403">
    <property type="entry name" value="HMA"/>
    <property type="match status" value="1"/>
</dbReference>
<dbReference type="InterPro" id="IPR001757">
    <property type="entry name" value="P_typ_ATPase"/>
</dbReference>
<dbReference type="GO" id="GO:0055070">
    <property type="term" value="P:copper ion homeostasis"/>
    <property type="evidence" value="ECO:0007669"/>
    <property type="project" value="TreeGrafter"/>
</dbReference>
<dbReference type="CDD" id="cd02094">
    <property type="entry name" value="P-type_ATPase_Cu-like"/>
    <property type="match status" value="1"/>
</dbReference>
<dbReference type="InterPro" id="IPR023298">
    <property type="entry name" value="ATPase_P-typ_TM_dom_sf"/>
</dbReference>
<organism evidence="14 15">
    <name type="scientific">Candidatus Dojkabacteria bacterium</name>
    <dbReference type="NCBI Taxonomy" id="2099670"/>
    <lineage>
        <taxon>Bacteria</taxon>
        <taxon>Candidatus Dojkabacteria</taxon>
    </lineage>
</organism>
<dbReference type="SFLD" id="SFLDG00002">
    <property type="entry name" value="C1.7:_P-type_atpase_like"/>
    <property type="match status" value="1"/>
</dbReference>
<evidence type="ECO:0000256" key="2">
    <source>
        <dbReference type="ARBA" id="ARBA00006024"/>
    </source>
</evidence>